<evidence type="ECO:0000259" key="2">
    <source>
        <dbReference type="Pfam" id="PF18998"/>
    </source>
</evidence>
<protein>
    <submittedName>
        <fullName evidence="3">InlB B-repeat-containing protein</fullName>
    </submittedName>
</protein>
<accession>A0ABQ6SAA5</accession>
<organism evidence="3 4">
    <name type="scientific">Bacteroides eggerthii</name>
    <dbReference type="NCBI Taxonomy" id="28111"/>
    <lineage>
        <taxon>Bacteria</taxon>
        <taxon>Pseudomonadati</taxon>
        <taxon>Bacteroidota</taxon>
        <taxon>Bacteroidia</taxon>
        <taxon>Bacteroidales</taxon>
        <taxon>Bacteroidaceae</taxon>
        <taxon>Bacteroides</taxon>
    </lineage>
</organism>
<feature type="signal peptide" evidence="1">
    <location>
        <begin position="1"/>
        <end position="18"/>
    </location>
</feature>
<feature type="domain" description="Bacterial repeat" evidence="2">
    <location>
        <begin position="128"/>
        <end position="190"/>
    </location>
</feature>
<dbReference type="Proteomes" id="UP000335496">
    <property type="component" value="Unassembled WGS sequence"/>
</dbReference>
<feature type="domain" description="Bacterial repeat" evidence="2">
    <location>
        <begin position="60"/>
        <end position="101"/>
    </location>
</feature>
<reference evidence="3 4" key="1">
    <citation type="journal article" date="2019" name="Nat. Med.">
        <title>A library of human gut bacterial isolates paired with longitudinal multiomics data enables mechanistic microbiome research.</title>
        <authorList>
            <person name="Poyet M."/>
            <person name="Groussin M."/>
            <person name="Gibbons S.M."/>
            <person name="Avila-Pacheco J."/>
            <person name="Jiang X."/>
            <person name="Kearney S.M."/>
            <person name="Perrotta A.R."/>
            <person name="Berdy B."/>
            <person name="Zhao S."/>
            <person name="Lieberman T.D."/>
            <person name="Swanson P.K."/>
            <person name="Smith M."/>
            <person name="Roesemann S."/>
            <person name="Alexander J.E."/>
            <person name="Rich S.A."/>
            <person name="Livny J."/>
            <person name="Vlamakis H."/>
            <person name="Clish C."/>
            <person name="Bullock K."/>
            <person name="Deik A."/>
            <person name="Scott J."/>
            <person name="Pierce K.A."/>
            <person name="Xavier R.J."/>
            <person name="Alm E.J."/>
        </authorList>
    </citation>
    <scope>NUCLEOTIDE SEQUENCE [LARGE SCALE GENOMIC DNA]</scope>
    <source>
        <strain evidence="3 4">BIOML-A1</strain>
    </source>
</reference>
<dbReference type="InterPro" id="IPR044060">
    <property type="entry name" value="Bacterial_rp_domain"/>
</dbReference>
<keyword evidence="1" id="KW-0732">Signal</keyword>
<dbReference type="RefSeq" id="WP_130089113.1">
    <property type="nucleotide sequence ID" value="NZ_RCXL01000026.1"/>
</dbReference>
<proteinExistence type="predicted"/>
<feature type="chain" id="PRO_5047126735" evidence="1">
    <location>
        <begin position="19"/>
        <end position="195"/>
    </location>
</feature>
<dbReference type="PROSITE" id="PS51257">
    <property type="entry name" value="PROKAR_LIPOPROTEIN"/>
    <property type="match status" value="1"/>
</dbReference>
<evidence type="ECO:0000313" key="3">
    <source>
        <dbReference type="EMBL" id="KAA5271406.1"/>
    </source>
</evidence>
<dbReference type="EMBL" id="VVZX01000024">
    <property type="protein sequence ID" value="KAA5271406.1"/>
    <property type="molecule type" value="Genomic_DNA"/>
</dbReference>
<gene>
    <name evidence="3" type="ORF">F2Z23_15375</name>
</gene>
<evidence type="ECO:0000313" key="4">
    <source>
        <dbReference type="Proteomes" id="UP000335496"/>
    </source>
</evidence>
<comment type="caution">
    <text evidence="3">The sequence shown here is derived from an EMBL/GenBank/DDBJ whole genome shotgun (WGS) entry which is preliminary data.</text>
</comment>
<sequence length="195" mass="20808">MRKFSLFTLLAIMLLAVGCESEMLDQEIHRPVIKDGQASITIMGDSMITTRSTNGRVEFAGGYATGAGLYDGDADAVVEAVPYSGYQLVNFTGGPTDGSSNQFSGDNRYSFNIQRKDWKFSVSFKKEYTIAVSAGTGGSASGGGTVLEGESCTVNASAYSGYSFEGWYEGGTKVSSSASYTFTVSSNRTLYLYLT</sequence>
<dbReference type="Pfam" id="PF18998">
    <property type="entry name" value="Flg_new_2"/>
    <property type="match status" value="2"/>
</dbReference>
<keyword evidence="4" id="KW-1185">Reference proteome</keyword>
<evidence type="ECO:0000256" key="1">
    <source>
        <dbReference type="SAM" id="SignalP"/>
    </source>
</evidence>
<name>A0ABQ6SAA5_9BACE</name>